<protein>
    <submittedName>
        <fullName evidence="2">Inositol monophosphatase family protein</fullName>
    </submittedName>
</protein>
<dbReference type="Pfam" id="PF00459">
    <property type="entry name" value="Inositol_P"/>
    <property type="match status" value="1"/>
</dbReference>
<dbReference type="EMBL" id="JACXAE010000057">
    <property type="protein sequence ID" value="MBD2773601.1"/>
    <property type="molecule type" value="Genomic_DNA"/>
</dbReference>
<reference evidence="2" key="1">
    <citation type="submission" date="2020-09" db="EMBL/GenBank/DDBJ databases">
        <title>Iningainema tapete sp. nov. (Scytonemataceae, Cyanobacteria) from greenhouses in central Florida (USA) produces two types of nodularin with biosynthetic potential for microcystin-LR and anabaenopeptins.</title>
        <authorList>
            <person name="Berthold D.E."/>
            <person name="Lefler F.W."/>
            <person name="Huang I.-S."/>
            <person name="Abdulla H."/>
            <person name="Zimba P.V."/>
            <person name="Laughinghouse H.D. IV."/>
        </authorList>
    </citation>
    <scope>NUCLEOTIDE SEQUENCE</scope>
    <source>
        <strain evidence="2">BLCCT55</strain>
    </source>
</reference>
<keyword evidence="3" id="KW-1185">Reference proteome</keyword>
<feature type="binding site" evidence="1">
    <location>
        <position position="104"/>
    </location>
    <ligand>
        <name>Mg(2+)</name>
        <dbReference type="ChEBI" id="CHEBI:18420"/>
        <label>1</label>
        <note>catalytic</note>
    </ligand>
</feature>
<dbReference type="InterPro" id="IPR000760">
    <property type="entry name" value="Inositol_monophosphatase-like"/>
</dbReference>
<keyword evidence="1" id="KW-0479">Metal-binding</keyword>
<gene>
    <name evidence="2" type="ORF">ICL16_16355</name>
</gene>
<feature type="binding site" evidence="1">
    <location>
        <position position="230"/>
    </location>
    <ligand>
        <name>Mg(2+)</name>
        <dbReference type="ChEBI" id="CHEBI:18420"/>
        <label>1</label>
        <note>catalytic</note>
    </ligand>
</feature>
<keyword evidence="1" id="KW-0460">Magnesium</keyword>
<evidence type="ECO:0000313" key="3">
    <source>
        <dbReference type="Proteomes" id="UP000629098"/>
    </source>
</evidence>
<feature type="binding site" evidence="1">
    <location>
        <position position="105"/>
    </location>
    <ligand>
        <name>Mg(2+)</name>
        <dbReference type="ChEBI" id="CHEBI:18420"/>
        <label>1</label>
        <note>catalytic</note>
    </ligand>
</feature>
<accession>A0A8J6XMD4</accession>
<sequence length="296" mass="32486">MTTPTPRLILETLLPHLKVAAAYAHQIQSRLTALPDKQSGDNFFAAALTDADLSIQSLVEVVLLGTFPEIRFYGEEHEQSRNTKYFRSIELGSQDDYLVTLDPIDGTRFYLDGHSNYQIILSVLNADDFEAVLAISPAQNIYYYALRNEGAFSGTLDMKLEDCTPLQIKPDTKTVLLGWGMSELAPALKEQYKVIDVATDYSSEIQIPNLNGILSGDLAGAVIKAANFIDGAALAFIAKEAGLIVTTLDGSNLPPLNTCQDYKLPGLIVATESVHQHLLGEHPTFYEARAKINPLR</sequence>
<proteinExistence type="predicted"/>
<feature type="binding site" evidence="1">
    <location>
        <position position="102"/>
    </location>
    <ligand>
        <name>Mg(2+)</name>
        <dbReference type="ChEBI" id="CHEBI:18420"/>
        <label>1</label>
        <note>catalytic</note>
    </ligand>
</feature>
<dbReference type="Gene3D" id="3.30.540.10">
    <property type="entry name" value="Fructose-1,6-Bisphosphatase, subunit A, domain 1"/>
    <property type="match status" value="1"/>
</dbReference>
<dbReference type="Proteomes" id="UP000629098">
    <property type="component" value="Unassembled WGS sequence"/>
</dbReference>
<evidence type="ECO:0000256" key="1">
    <source>
        <dbReference type="PIRSR" id="PIRSR600760-2"/>
    </source>
</evidence>
<dbReference type="GO" id="GO:0046872">
    <property type="term" value="F:metal ion binding"/>
    <property type="evidence" value="ECO:0007669"/>
    <property type="project" value="UniProtKB-KW"/>
</dbReference>
<dbReference type="SUPFAM" id="SSF56655">
    <property type="entry name" value="Carbohydrate phosphatase"/>
    <property type="match status" value="1"/>
</dbReference>
<dbReference type="AlphaFoldDB" id="A0A8J6XMD4"/>
<comment type="caution">
    <text evidence="2">The sequence shown here is derived from an EMBL/GenBank/DDBJ whole genome shotgun (WGS) entry which is preliminary data.</text>
</comment>
<name>A0A8J6XMD4_9CYAN</name>
<dbReference type="RefSeq" id="WP_190829601.1">
    <property type="nucleotide sequence ID" value="NZ_CAWPPI010000057.1"/>
</dbReference>
<comment type="cofactor">
    <cofactor evidence="1">
        <name>Mg(2+)</name>
        <dbReference type="ChEBI" id="CHEBI:18420"/>
    </cofactor>
</comment>
<dbReference type="Gene3D" id="3.40.190.80">
    <property type="match status" value="1"/>
</dbReference>
<dbReference type="CDD" id="cd01637">
    <property type="entry name" value="IMPase_like"/>
    <property type="match status" value="1"/>
</dbReference>
<organism evidence="2 3">
    <name type="scientific">Iningainema tapete BLCC-T55</name>
    <dbReference type="NCBI Taxonomy" id="2748662"/>
    <lineage>
        <taxon>Bacteria</taxon>
        <taxon>Bacillati</taxon>
        <taxon>Cyanobacteriota</taxon>
        <taxon>Cyanophyceae</taxon>
        <taxon>Nostocales</taxon>
        <taxon>Scytonemataceae</taxon>
        <taxon>Iningainema tapete</taxon>
    </lineage>
</organism>
<evidence type="ECO:0000313" key="2">
    <source>
        <dbReference type="EMBL" id="MBD2773601.1"/>
    </source>
</evidence>
<feature type="binding site" evidence="1">
    <location>
        <position position="75"/>
    </location>
    <ligand>
        <name>Mg(2+)</name>
        <dbReference type="ChEBI" id="CHEBI:18420"/>
        <label>1</label>
        <note>catalytic</note>
    </ligand>
</feature>